<comment type="caution">
    <text evidence="1">The sequence shown here is derived from an EMBL/GenBank/DDBJ whole genome shotgun (WGS) entry which is preliminary data.</text>
</comment>
<keyword evidence="2" id="KW-1185">Reference proteome</keyword>
<gene>
    <name evidence="1" type="ORF">CUJ83_01290</name>
</gene>
<dbReference type="Proteomes" id="UP001320159">
    <property type="component" value="Unassembled WGS sequence"/>
</dbReference>
<accession>A0AAP2R9Z3</accession>
<dbReference type="RefSeq" id="WP_230739693.1">
    <property type="nucleotide sequence ID" value="NZ_PGCK01000001.1"/>
</dbReference>
<organism evidence="1 2">
    <name type="scientific">Methanooceanicella nereidis</name>
    <dbReference type="NCBI Taxonomy" id="2052831"/>
    <lineage>
        <taxon>Archaea</taxon>
        <taxon>Methanobacteriati</taxon>
        <taxon>Methanobacteriota</taxon>
        <taxon>Stenosarchaea group</taxon>
        <taxon>Methanomicrobia</taxon>
        <taxon>Methanocellales</taxon>
        <taxon>Methanocellaceae</taxon>
        <taxon>Methanooceanicella</taxon>
    </lineage>
</organism>
<sequence length="73" mass="8414">MAIETHAIILDPGKDIINELHRNLREGNLLTKLDESSFKRVMIKNLTYMRIADPKETENGSNKSIWIEVTISF</sequence>
<proteinExistence type="predicted"/>
<name>A0AAP2R9Z3_9EURY</name>
<protein>
    <submittedName>
        <fullName evidence="1">Uncharacterized protein</fullName>
    </submittedName>
</protein>
<evidence type="ECO:0000313" key="2">
    <source>
        <dbReference type="Proteomes" id="UP001320159"/>
    </source>
</evidence>
<dbReference type="AlphaFoldDB" id="A0AAP2R9Z3"/>
<reference evidence="1 2" key="1">
    <citation type="submission" date="2017-11" db="EMBL/GenBank/DDBJ databases">
        <title>Isolation and Characterization of Family Methanocellaceae Species from Potential Methane Hydrate Area Offshore Southwestern Taiwan.</title>
        <authorList>
            <person name="Zhang W.-L."/>
            <person name="Chen W.-C."/>
            <person name="Lai M.-C."/>
            <person name="Chen S.-C."/>
        </authorList>
    </citation>
    <scope>NUCLEOTIDE SEQUENCE [LARGE SCALE GENOMIC DNA]</scope>
    <source>
        <strain evidence="1 2">CWC-04</strain>
    </source>
</reference>
<evidence type="ECO:0000313" key="1">
    <source>
        <dbReference type="EMBL" id="MCD1293629.1"/>
    </source>
</evidence>
<dbReference type="EMBL" id="PGCK01000001">
    <property type="protein sequence ID" value="MCD1293629.1"/>
    <property type="molecule type" value="Genomic_DNA"/>
</dbReference>